<evidence type="ECO:0000313" key="2">
    <source>
        <dbReference type="EMBL" id="CAL1615756.1"/>
    </source>
</evidence>
<dbReference type="AlphaFoldDB" id="A0AAV2MS07"/>
<dbReference type="EMBL" id="OZ035831">
    <property type="protein sequence ID" value="CAL1615756.1"/>
    <property type="molecule type" value="Genomic_DNA"/>
</dbReference>
<dbReference type="Pfam" id="PF24764">
    <property type="entry name" value="rva_4"/>
    <property type="match status" value="1"/>
</dbReference>
<dbReference type="InterPro" id="IPR058913">
    <property type="entry name" value="Integrase_dom_put"/>
</dbReference>
<reference evidence="2 3" key="1">
    <citation type="submission" date="2024-04" db="EMBL/GenBank/DDBJ databases">
        <authorList>
            <person name="Waldvogel A.-M."/>
            <person name="Schoenle A."/>
        </authorList>
    </citation>
    <scope>NUCLEOTIDE SEQUENCE [LARGE SCALE GENOMIC DNA]</scope>
</reference>
<evidence type="ECO:0000313" key="3">
    <source>
        <dbReference type="Proteomes" id="UP001497482"/>
    </source>
</evidence>
<protein>
    <recommendedName>
        <fullName evidence="1">Integrase core domain-containing protein</fullName>
    </recommendedName>
</protein>
<accession>A0AAV2MS07</accession>
<keyword evidence="3" id="KW-1185">Reference proteome</keyword>
<proteinExistence type="predicted"/>
<dbReference type="Proteomes" id="UP001497482">
    <property type="component" value="Chromosome 9"/>
</dbReference>
<evidence type="ECO:0000259" key="1">
    <source>
        <dbReference type="Pfam" id="PF24764"/>
    </source>
</evidence>
<feature type="domain" description="Integrase core" evidence="1">
    <location>
        <begin position="20"/>
        <end position="53"/>
    </location>
</feature>
<organism evidence="2 3">
    <name type="scientific">Knipowitschia caucasica</name>
    <name type="common">Caucasian dwarf goby</name>
    <name type="synonym">Pomatoschistus caucasicus</name>
    <dbReference type="NCBI Taxonomy" id="637954"/>
    <lineage>
        <taxon>Eukaryota</taxon>
        <taxon>Metazoa</taxon>
        <taxon>Chordata</taxon>
        <taxon>Craniata</taxon>
        <taxon>Vertebrata</taxon>
        <taxon>Euteleostomi</taxon>
        <taxon>Actinopterygii</taxon>
        <taxon>Neopterygii</taxon>
        <taxon>Teleostei</taxon>
        <taxon>Neoteleostei</taxon>
        <taxon>Acanthomorphata</taxon>
        <taxon>Gobiaria</taxon>
        <taxon>Gobiiformes</taxon>
        <taxon>Gobioidei</taxon>
        <taxon>Gobiidae</taxon>
        <taxon>Gobiinae</taxon>
        <taxon>Knipowitschia</taxon>
    </lineage>
</organism>
<gene>
    <name evidence="2" type="ORF">KC01_LOCUS41645</name>
</gene>
<sequence>MIHLQSVISQELQFCSAARVVERLWRDVWTGVTSQYYNELHVPEEEGLLDLTSFMRARSGAVLDPCADWTSATVPKKLMDYVK</sequence>
<name>A0AAV2MS07_KNICA</name>